<protein>
    <submittedName>
        <fullName evidence="2">Uncharacterized protein</fullName>
    </submittedName>
</protein>
<proteinExistence type="predicted"/>
<reference evidence="2" key="2">
    <citation type="submission" date="2013-10" db="EMBL/GenBank/DDBJ databases">
        <authorList>
            <person name="Aslett M."/>
        </authorList>
    </citation>
    <scope>NUCLEOTIDE SEQUENCE [LARGE SCALE GENOMIC DNA]</scope>
    <source>
        <strain evidence="2">Houghton</strain>
    </source>
</reference>
<evidence type="ECO:0000313" key="2">
    <source>
        <dbReference type="EMBL" id="CDJ28605.1"/>
    </source>
</evidence>
<evidence type="ECO:0000313" key="3">
    <source>
        <dbReference type="Proteomes" id="UP000030744"/>
    </source>
</evidence>
<feature type="compositionally biased region" description="Low complexity" evidence="1">
    <location>
        <begin position="1"/>
        <end position="13"/>
    </location>
</feature>
<dbReference type="VEuPathDB" id="ToxoDB:EMH_0001790"/>
<dbReference type="AlphaFoldDB" id="U6JT19"/>
<keyword evidence="3" id="KW-1185">Reference proteome</keyword>
<organism evidence="2 3">
    <name type="scientific">Eimeria mitis</name>
    <dbReference type="NCBI Taxonomy" id="44415"/>
    <lineage>
        <taxon>Eukaryota</taxon>
        <taxon>Sar</taxon>
        <taxon>Alveolata</taxon>
        <taxon>Apicomplexa</taxon>
        <taxon>Conoidasida</taxon>
        <taxon>Coccidia</taxon>
        <taxon>Eucoccidiorida</taxon>
        <taxon>Eimeriorina</taxon>
        <taxon>Eimeriidae</taxon>
        <taxon>Eimeria</taxon>
    </lineage>
</organism>
<feature type="compositionally biased region" description="Low complexity" evidence="1">
    <location>
        <begin position="26"/>
        <end position="38"/>
    </location>
</feature>
<sequence>MPEPQSSSSALLLPPLPPNSVDYYEQQQQQSQPQLLLQHETAESSPSRSPTQRSKSWEEQIERAEGTTVYFLEDVTDFSRLLNPSGKAAARRLLWALFAFFRVC</sequence>
<dbReference type="OrthoDB" id="10635346at2759"/>
<dbReference type="Proteomes" id="UP000030744">
    <property type="component" value="Unassembled WGS sequence"/>
</dbReference>
<dbReference type="RefSeq" id="XP_013351179.1">
    <property type="nucleotide sequence ID" value="XM_013495725.1"/>
</dbReference>
<feature type="compositionally biased region" description="Polar residues" evidence="1">
    <location>
        <begin position="43"/>
        <end position="54"/>
    </location>
</feature>
<accession>U6JT19</accession>
<gene>
    <name evidence="2" type="ORF">EMH_0001790</name>
</gene>
<evidence type="ECO:0000256" key="1">
    <source>
        <dbReference type="SAM" id="MobiDB-lite"/>
    </source>
</evidence>
<reference evidence="2" key="1">
    <citation type="submission" date="2013-10" db="EMBL/GenBank/DDBJ databases">
        <title>Genomic analysis of the causative agents of coccidiosis in chickens.</title>
        <authorList>
            <person name="Reid A.J."/>
            <person name="Blake D."/>
            <person name="Billington K."/>
            <person name="Browne H."/>
            <person name="Dunn M."/>
            <person name="Hung S."/>
            <person name="Kawahara F."/>
            <person name="Miranda-Saavedra D."/>
            <person name="Mourier T."/>
            <person name="Nagra H."/>
            <person name="Otto T.D."/>
            <person name="Rawlings N."/>
            <person name="Sanchez A."/>
            <person name="Sanders M."/>
            <person name="Subramaniam C."/>
            <person name="Tay Y."/>
            <person name="Dear P."/>
            <person name="Doerig C."/>
            <person name="Gruber A."/>
            <person name="Parkinson J."/>
            <person name="Shirley M."/>
            <person name="Wan K.L."/>
            <person name="Berriman M."/>
            <person name="Tomley F."/>
            <person name="Pain A."/>
        </authorList>
    </citation>
    <scope>NUCLEOTIDE SEQUENCE [LARGE SCALE GENOMIC DNA]</scope>
    <source>
        <strain evidence="2">Houghton</strain>
    </source>
</reference>
<dbReference type="GeneID" id="25375254"/>
<name>U6JT19_9EIME</name>
<dbReference type="EMBL" id="HG681457">
    <property type="protein sequence ID" value="CDJ28605.1"/>
    <property type="molecule type" value="Genomic_DNA"/>
</dbReference>
<feature type="region of interest" description="Disordered" evidence="1">
    <location>
        <begin position="1"/>
        <end position="59"/>
    </location>
</feature>